<dbReference type="Pfam" id="PF01943">
    <property type="entry name" value="Polysacc_synt"/>
    <property type="match status" value="1"/>
</dbReference>
<dbReference type="KEGG" id="caml:H6X83_09420"/>
<name>A0A7G9WEQ9_9FIRM</name>
<feature type="transmembrane region" description="Helical" evidence="6">
    <location>
        <begin position="156"/>
        <end position="174"/>
    </location>
</feature>
<evidence type="ECO:0000256" key="6">
    <source>
        <dbReference type="SAM" id="Phobius"/>
    </source>
</evidence>
<dbReference type="PANTHER" id="PTHR30250">
    <property type="entry name" value="PST FAMILY PREDICTED COLANIC ACID TRANSPORTER"/>
    <property type="match status" value="1"/>
</dbReference>
<keyword evidence="3 6" id="KW-0812">Transmembrane</keyword>
<keyword evidence="5 6" id="KW-0472">Membrane</keyword>
<sequence>MKQKQKPQRSSMVRDTLSTFGTNAFGSVMGLIASLVILNKMPPFEKGLYNQVQTWGEGFFTCLGFSLNSAIIYYVARYKFKNTKGAIKKLTLGVGIFLIAVSAAILLVMFNATDFFKETPWEYGLCIVIYSGCSFLFNILTAVLRGENKFKSYNMINLIQRILITVFSALTLIWPRAALLTGASIGISMAMIVLAYFCARRWNGAPEEPAPEDDIIVPAKPIFKYGLKAYASNLMTYINSYIGNYIIQGVYDLSTFGIYNTAFTIMRQVWILPEAVGVVITSRVASMKDNNDKVRITQLSCKIVMYITVVCAFLIVWLANIFVPIIFPKYVDSLTPLKFLIIGSIFVSFAKVLSNSISAYGRPELNILPTALGIVVNIIATISLIPLMSYNGVAVATSLSMMVQGICSLIIFCIFTHTNPVWLIVPRKSEVTLVANVFRRK</sequence>
<dbReference type="RefSeq" id="WP_212506239.1">
    <property type="nucleotide sequence ID" value="NZ_CP060696.1"/>
</dbReference>
<accession>A0A7G9WEQ9</accession>
<dbReference type="InterPro" id="IPR002797">
    <property type="entry name" value="Polysacc_synth"/>
</dbReference>
<keyword evidence="8" id="KW-1185">Reference proteome</keyword>
<keyword evidence="4 6" id="KW-1133">Transmembrane helix</keyword>
<dbReference type="InterPro" id="IPR050833">
    <property type="entry name" value="Poly_Biosynth_Transport"/>
</dbReference>
<proteinExistence type="predicted"/>
<comment type="subcellular location">
    <subcellularLocation>
        <location evidence="1">Cell membrane</location>
        <topology evidence="1">Multi-pass membrane protein</topology>
    </subcellularLocation>
</comment>
<evidence type="ECO:0000256" key="1">
    <source>
        <dbReference type="ARBA" id="ARBA00004651"/>
    </source>
</evidence>
<feature type="transmembrane region" description="Helical" evidence="6">
    <location>
        <begin position="20"/>
        <end position="38"/>
    </location>
</feature>
<evidence type="ECO:0000256" key="2">
    <source>
        <dbReference type="ARBA" id="ARBA00022475"/>
    </source>
</evidence>
<feature type="transmembrane region" description="Helical" evidence="6">
    <location>
        <begin position="365"/>
        <end position="387"/>
    </location>
</feature>
<evidence type="ECO:0000313" key="8">
    <source>
        <dbReference type="Proteomes" id="UP000516046"/>
    </source>
</evidence>
<dbReference type="AlphaFoldDB" id="A0A7G9WEQ9"/>
<feature type="transmembrane region" description="Helical" evidence="6">
    <location>
        <begin position="393"/>
        <end position="415"/>
    </location>
</feature>
<evidence type="ECO:0000256" key="3">
    <source>
        <dbReference type="ARBA" id="ARBA00022692"/>
    </source>
</evidence>
<dbReference type="GO" id="GO:0005886">
    <property type="term" value="C:plasma membrane"/>
    <property type="evidence" value="ECO:0007669"/>
    <property type="project" value="UniProtKB-SubCell"/>
</dbReference>
<feature type="transmembrane region" description="Helical" evidence="6">
    <location>
        <begin position="58"/>
        <end position="78"/>
    </location>
</feature>
<gene>
    <name evidence="7" type="ORF">H6X83_09420</name>
</gene>
<evidence type="ECO:0000313" key="7">
    <source>
        <dbReference type="EMBL" id="QNO17171.1"/>
    </source>
</evidence>
<protein>
    <submittedName>
        <fullName evidence="7">Oligosaccharide flippase family protein</fullName>
    </submittedName>
</protein>
<organism evidence="7 8">
    <name type="scientific">Caproicibacterium amylolyticum</name>
    <dbReference type="NCBI Taxonomy" id="2766537"/>
    <lineage>
        <taxon>Bacteria</taxon>
        <taxon>Bacillati</taxon>
        <taxon>Bacillota</taxon>
        <taxon>Clostridia</taxon>
        <taxon>Eubacteriales</taxon>
        <taxon>Oscillospiraceae</taxon>
        <taxon>Caproicibacterium</taxon>
    </lineage>
</organism>
<dbReference type="Proteomes" id="UP000516046">
    <property type="component" value="Chromosome"/>
</dbReference>
<keyword evidence="2" id="KW-1003">Cell membrane</keyword>
<feature type="transmembrane region" description="Helical" evidence="6">
    <location>
        <begin position="122"/>
        <end position="144"/>
    </location>
</feature>
<reference evidence="7 8" key="1">
    <citation type="submission" date="2020-08" db="EMBL/GenBank/DDBJ databases">
        <authorList>
            <person name="Ren C."/>
            <person name="Gu Y."/>
            <person name="Xu Y."/>
        </authorList>
    </citation>
    <scope>NUCLEOTIDE SEQUENCE [LARGE SCALE GENOMIC DNA]</scope>
    <source>
        <strain evidence="7 8">LBM18003</strain>
    </source>
</reference>
<evidence type="ECO:0000256" key="5">
    <source>
        <dbReference type="ARBA" id="ARBA00023136"/>
    </source>
</evidence>
<feature type="transmembrane region" description="Helical" evidence="6">
    <location>
        <begin position="90"/>
        <end position="110"/>
    </location>
</feature>
<feature type="transmembrane region" description="Helical" evidence="6">
    <location>
        <begin position="333"/>
        <end position="353"/>
    </location>
</feature>
<evidence type="ECO:0000256" key="4">
    <source>
        <dbReference type="ARBA" id="ARBA00022989"/>
    </source>
</evidence>
<dbReference type="PANTHER" id="PTHR30250:SF11">
    <property type="entry name" value="O-ANTIGEN TRANSPORTER-RELATED"/>
    <property type="match status" value="1"/>
</dbReference>
<dbReference type="EMBL" id="CP060696">
    <property type="protein sequence ID" value="QNO17171.1"/>
    <property type="molecule type" value="Genomic_DNA"/>
</dbReference>
<feature type="transmembrane region" description="Helical" evidence="6">
    <location>
        <begin position="180"/>
        <end position="199"/>
    </location>
</feature>
<feature type="transmembrane region" description="Helical" evidence="6">
    <location>
        <begin position="303"/>
        <end position="327"/>
    </location>
</feature>